<protein>
    <submittedName>
        <fullName evidence="2">Hypp1062 protein</fullName>
    </submittedName>
</protein>
<dbReference type="Gene3D" id="3.40.50.300">
    <property type="entry name" value="P-loop containing nucleotide triphosphate hydrolases"/>
    <property type="match status" value="1"/>
</dbReference>
<dbReference type="InterPro" id="IPR027417">
    <property type="entry name" value="P-loop_NTPase"/>
</dbReference>
<dbReference type="Proteomes" id="UP000838412">
    <property type="component" value="Chromosome 2"/>
</dbReference>
<dbReference type="PANTHER" id="PTHR22845">
    <property type="entry name" value="APOPTOTIC PROTEASE-ACTIVATING FACTOR 1"/>
    <property type="match status" value="1"/>
</dbReference>
<proteinExistence type="predicted"/>
<dbReference type="EMBL" id="OV696687">
    <property type="protein sequence ID" value="CAH1253009.1"/>
    <property type="molecule type" value="Genomic_DNA"/>
</dbReference>
<feature type="compositionally biased region" description="Polar residues" evidence="1">
    <location>
        <begin position="1"/>
        <end position="18"/>
    </location>
</feature>
<accession>A0A8J9ZG25</accession>
<feature type="region of interest" description="Disordered" evidence="1">
    <location>
        <begin position="1"/>
        <end position="22"/>
    </location>
</feature>
<dbReference type="OrthoDB" id="6057525at2759"/>
<evidence type="ECO:0000313" key="2">
    <source>
        <dbReference type="EMBL" id="CAH1253009.1"/>
    </source>
</evidence>
<dbReference type="PANTHER" id="PTHR22845:SF5">
    <property type="entry name" value="APOPTOTIC PROTEASE-ACTIVATING FACTOR 1"/>
    <property type="match status" value="1"/>
</dbReference>
<dbReference type="SUPFAM" id="SSF52540">
    <property type="entry name" value="P-loop containing nucleoside triphosphate hydrolases"/>
    <property type="match status" value="1"/>
</dbReference>
<name>A0A8J9ZG25_BRALA</name>
<dbReference type="AlphaFoldDB" id="A0A8J9ZG25"/>
<organism evidence="2 3">
    <name type="scientific">Branchiostoma lanceolatum</name>
    <name type="common">Common lancelet</name>
    <name type="synonym">Amphioxus lanceolatum</name>
    <dbReference type="NCBI Taxonomy" id="7740"/>
    <lineage>
        <taxon>Eukaryota</taxon>
        <taxon>Metazoa</taxon>
        <taxon>Chordata</taxon>
        <taxon>Cephalochordata</taxon>
        <taxon>Leptocardii</taxon>
        <taxon>Amphioxiformes</taxon>
        <taxon>Branchiostomatidae</taxon>
        <taxon>Branchiostoma</taxon>
    </lineage>
</organism>
<reference evidence="2" key="1">
    <citation type="submission" date="2022-01" db="EMBL/GenBank/DDBJ databases">
        <authorList>
            <person name="Braso-Vives M."/>
        </authorList>
    </citation>
    <scope>NUCLEOTIDE SEQUENCE</scope>
</reference>
<evidence type="ECO:0000256" key="1">
    <source>
        <dbReference type="SAM" id="MobiDB-lite"/>
    </source>
</evidence>
<evidence type="ECO:0000313" key="3">
    <source>
        <dbReference type="Proteomes" id="UP000838412"/>
    </source>
</evidence>
<gene>
    <name evidence="2" type="primary">Hypp1062</name>
    <name evidence="2" type="ORF">BLAG_LOCUS12927</name>
</gene>
<sequence length="840" mass="95317">MATGAQAENVSRPTNMSEPTPHFLHTGICERLKEKLGRESSLTILLGICGSGKTQLALWFAAEFKLRHRDAILWRLDANSADSMAKTKAGLLRCLSGRAEKEGDEDIAIEKAVRESKVPMFILIDDLDDAERLPPFLLKSQPHCHTVITTHNRKLLKGSIVGQEVILVNGFNREEAFSFFNQESQGFDREEVLALVDKFDGLPLGLAASRGYMARCRISPSVYLQLLDEKAAVSRIEEEESRWLGKYYEKPGTKDGAIKLLNLFAAIRMAVDKLSPNVVSMLKFAAFMDNTNIPLLVLTEDPTNVTPRMRQENADALESEVEGLSLATVEGAGENRILSLHRVTQTSMQLALTEEEENELVQRLLNTLLTFFVKDNRYSCSGQLSYSLMPHVETVLTHACRISRDDHHLTRARLYEVLGFLYTQRGMAAKAEGPLRLAKKLLEDLAEVTLKEPSETAQGQPTGETSGEAVEQEAGLLFEKLTLAGQRLPDNVFSQILQNKVLVDQDIELFRRKLPTKAELDQICRDKQPLSPAQLDLLVRHGLVLPLGRLKEIYLSELHVSINYSLGRCYFYTKEKFRTDPEGKRDLVKCMEMAYSLAKEIQRRTGVAVIHQYLTERNALLYLRLEEEGKDTKHLKEDILYARERYSVLLQDQEDYFEFGMLKKSGRELYSMTICHRQLVRCYNQLIELADTDDEKAGYFEQAQQHCREMIQYAEGEIRRDEQGKVTDQLERLANFYNTAGCFLAADNNPTHLDEALEVYRKAYQLEKGQGRVDYPLSDALFGLTEGLIRRGHEGDFSKAQVFATELLSVYKANWPEKTRDIEKAKALLEKVTDLIKVNS</sequence>
<keyword evidence="3" id="KW-1185">Reference proteome</keyword>